<name>A0A3N9XD21_9ACTN</name>
<sequence length="523" mass="56007">MTEQPAAGDGDGDVAVAGAGARRIWILAFVGFLLTIGAWSVAAPYDGTPDEREHMIRAAGVAAGEIAPPPAAAKKGSGAFQDVPAGLVREQCWQFKPTVSAACAVPPGSDDTPVRAGTGAGRYHPVYYALVGWPLDIWPGWSGVLLARFISAGIAAALLASAFVVAVNWSRRRLMIAGLLVAVTPMAAQMASAVNPNGVEIAAGVAFFAATIPLFLDRRPKPHHGLLILAGVSGLLLAMLRQTGPLWLAAAFVAFAFPWRQSNVGRLVREKAVWWWVGGIAVAALTAVGWGVVMKSSDLGKYGGHVYTYGQAAFAEADRWRSYLDQMVGVTSWLDTRMPAPIYLTWQFVAAALLIGAFVFGRLVDRGRLLVLIVAGTVVPSVMQVALVKQTGFVTQGRYMLPMLAGVMLFAAYVWEERGLDAARSRTLVRLSVILLLPIQLFTLILTMVRWQDGLPKYLTFRTINPFAGDWHPPLGSITPLLASVLGLTLLGVLAWRVSMRPLNEPDEPTPAIAEQTPAADLR</sequence>
<dbReference type="EMBL" id="QGSY01000149">
    <property type="protein sequence ID" value="RQX10809.1"/>
    <property type="molecule type" value="Genomic_DNA"/>
</dbReference>
<protein>
    <recommendedName>
        <fullName evidence="4">DUF2142 domain-containing protein</fullName>
    </recommendedName>
</protein>
<proteinExistence type="predicted"/>
<accession>A0A3N9XD21</accession>
<feature type="transmembrane region" description="Helical" evidence="1">
    <location>
        <begin position="369"/>
        <end position="387"/>
    </location>
</feature>
<dbReference type="InterPro" id="IPR018674">
    <property type="entry name" value="DUF2142_membrane"/>
</dbReference>
<keyword evidence="1" id="KW-1133">Transmembrane helix</keyword>
<feature type="transmembrane region" description="Helical" evidence="1">
    <location>
        <begin position="246"/>
        <end position="261"/>
    </location>
</feature>
<comment type="caution">
    <text evidence="2">The sequence shown here is derived from an EMBL/GenBank/DDBJ whole genome shotgun (WGS) entry which is preliminary data.</text>
</comment>
<keyword evidence="1" id="KW-0472">Membrane</keyword>
<keyword evidence="1" id="KW-0812">Transmembrane</keyword>
<feature type="transmembrane region" description="Helical" evidence="1">
    <location>
        <begin position="471"/>
        <end position="496"/>
    </location>
</feature>
<feature type="transmembrane region" description="Helical" evidence="1">
    <location>
        <begin position="24"/>
        <end position="45"/>
    </location>
</feature>
<reference evidence="2 3" key="1">
    <citation type="submission" date="2018-05" db="EMBL/GenBank/DDBJ databases">
        <title>Micromonospora from Atacama Desert.</title>
        <authorList>
            <person name="Carro L."/>
            <person name="Goodfellow M."/>
            <person name="Klenk H.-P."/>
        </authorList>
    </citation>
    <scope>NUCLEOTIDE SEQUENCE [LARGE SCALE GENOMIC DNA]</scope>
    <source>
        <strain evidence="2 3">LB32</strain>
    </source>
</reference>
<evidence type="ECO:0000256" key="1">
    <source>
        <dbReference type="SAM" id="Phobius"/>
    </source>
</evidence>
<dbReference type="RefSeq" id="WP_124855305.1">
    <property type="nucleotide sequence ID" value="NZ_JBNCKI010000006.1"/>
</dbReference>
<organism evidence="2 3">
    <name type="scientific">Micromonospora arida</name>
    <dbReference type="NCBI Taxonomy" id="2203715"/>
    <lineage>
        <taxon>Bacteria</taxon>
        <taxon>Bacillati</taxon>
        <taxon>Actinomycetota</taxon>
        <taxon>Actinomycetes</taxon>
        <taxon>Micromonosporales</taxon>
        <taxon>Micromonosporaceae</taxon>
        <taxon>Micromonospora</taxon>
    </lineage>
</organism>
<dbReference type="OrthoDB" id="3218260at2"/>
<feature type="transmembrane region" description="Helical" evidence="1">
    <location>
        <begin position="399"/>
        <end position="416"/>
    </location>
</feature>
<feature type="transmembrane region" description="Helical" evidence="1">
    <location>
        <begin position="174"/>
        <end position="192"/>
    </location>
</feature>
<keyword evidence="3" id="KW-1185">Reference proteome</keyword>
<dbReference type="AlphaFoldDB" id="A0A3N9XD21"/>
<dbReference type="Pfam" id="PF09913">
    <property type="entry name" value="DUF2142"/>
    <property type="match status" value="1"/>
</dbReference>
<feature type="transmembrane region" description="Helical" evidence="1">
    <location>
        <begin position="428"/>
        <end position="451"/>
    </location>
</feature>
<feature type="transmembrane region" description="Helical" evidence="1">
    <location>
        <begin position="145"/>
        <end position="167"/>
    </location>
</feature>
<feature type="transmembrane region" description="Helical" evidence="1">
    <location>
        <begin position="340"/>
        <end position="360"/>
    </location>
</feature>
<evidence type="ECO:0000313" key="3">
    <source>
        <dbReference type="Proteomes" id="UP000266889"/>
    </source>
</evidence>
<feature type="transmembrane region" description="Helical" evidence="1">
    <location>
        <begin position="223"/>
        <end position="240"/>
    </location>
</feature>
<dbReference type="Proteomes" id="UP000266889">
    <property type="component" value="Unassembled WGS sequence"/>
</dbReference>
<evidence type="ECO:0008006" key="4">
    <source>
        <dbReference type="Google" id="ProtNLM"/>
    </source>
</evidence>
<feature type="transmembrane region" description="Helical" evidence="1">
    <location>
        <begin position="273"/>
        <end position="293"/>
    </location>
</feature>
<gene>
    <name evidence="2" type="ORF">DLJ58_10580</name>
</gene>
<feature type="transmembrane region" description="Helical" evidence="1">
    <location>
        <begin position="198"/>
        <end position="216"/>
    </location>
</feature>
<evidence type="ECO:0000313" key="2">
    <source>
        <dbReference type="EMBL" id="RQX10809.1"/>
    </source>
</evidence>